<proteinExistence type="predicted"/>
<evidence type="ECO:0000313" key="2">
    <source>
        <dbReference type="Proteomes" id="UP000054270"/>
    </source>
</evidence>
<dbReference type="Proteomes" id="UP000054270">
    <property type="component" value="Unassembled WGS sequence"/>
</dbReference>
<evidence type="ECO:0000313" key="1">
    <source>
        <dbReference type="EMBL" id="KJA20086.1"/>
    </source>
</evidence>
<organism evidence="1 2">
    <name type="scientific">Hypholoma sublateritium (strain FD-334 SS-4)</name>
    <dbReference type="NCBI Taxonomy" id="945553"/>
    <lineage>
        <taxon>Eukaryota</taxon>
        <taxon>Fungi</taxon>
        <taxon>Dikarya</taxon>
        <taxon>Basidiomycota</taxon>
        <taxon>Agaricomycotina</taxon>
        <taxon>Agaricomycetes</taxon>
        <taxon>Agaricomycetidae</taxon>
        <taxon>Agaricales</taxon>
        <taxon>Agaricineae</taxon>
        <taxon>Strophariaceae</taxon>
        <taxon>Hypholoma</taxon>
    </lineage>
</organism>
<sequence length="153" mass="17947">MLSCECLYPCLYQLELHGRGRGRGSRSLLPLFYTYQNHLNRSPYLCHQSFRSRKMFRGLEMTRRSRAGTRTRTAMETEEYAWRCHRKSCEQMTDANGLIGRAIIQRKGSLVAETRQEGNRKNLQRIWKGCLSWLKVGINKRGFQTQRSNSPNL</sequence>
<accession>A0A0D2NU50</accession>
<reference evidence="2" key="1">
    <citation type="submission" date="2014-04" db="EMBL/GenBank/DDBJ databases">
        <title>Evolutionary Origins and Diversification of the Mycorrhizal Mutualists.</title>
        <authorList>
            <consortium name="DOE Joint Genome Institute"/>
            <consortium name="Mycorrhizal Genomics Consortium"/>
            <person name="Kohler A."/>
            <person name="Kuo A."/>
            <person name="Nagy L.G."/>
            <person name="Floudas D."/>
            <person name="Copeland A."/>
            <person name="Barry K.W."/>
            <person name="Cichocki N."/>
            <person name="Veneault-Fourrey C."/>
            <person name="LaButti K."/>
            <person name="Lindquist E.A."/>
            <person name="Lipzen A."/>
            <person name="Lundell T."/>
            <person name="Morin E."/>
            <person name="Murat C."/>
            <person name="Riley R."/>
            <person name="Ohm R."/>
            <person name="Sun H."/>
            <person name="Tunlid A."/>
            <person name="Henrissat B."/>
            <person name="Grigoriev I.V."/>
            <person name="Hibbett D.S."/>
            <person name="Martin F."/>
        </authorList>
    </citation>
    <scope>NUCLEOTIDE SEQUENCE [LARGE SCALE GENOMIC DNA]</scope>
    <source>
        <strain evidence="2">FD-334 SS-4</strain>
    </source>
</reference>
<dbReference type="AlphaFoldDB" id="A0A0D2NU50"/>
<dbReference type="EMBL" id="KN817571">
    <property type="protein sequence ID" value="KJA20086.1"/>
    <property type="molecule type" value="Genomic_DNA"/>
</dbReference>
<gene>
    <name evidence="1" type="ORF">HYPSUDRAFT_839498</name>
</gene>
<name>A0A0D2NU50_HYPSF</name>
<keyword evidence="2" id="KW-1185">Reference proteome</keyword>
<protein>
    <submittedName>
        <fullName evidence="1">Uncharacterized protein</fullName>
    </submittedName>
</protein>